<sequence length="171" mass="18266">MTETTIGAGRYRPARLLIEGWALLGGVALLGVVAINAWSILAGWIANAPFPGDFELTEMGTAIAVFAFLPYCQLTGANVSADIFTMRASALKVAAMSTLAALTATAFAGLLIWRMWLGLVDYRTYTEFTGILQIPIWWAFVPALISLVLLLAAALITLAEALAALRTTRST</sequence>
<comment type="caution">
    <text evidence="9">The sequence shown here is derived from an EMBL/GenBank/DDBJ whole genome shotgun (WGS) entry which is preliminary data.</text>
</comment>
<feature type="domain" description="Tripartite ATP-independent periplasmic transporters DctQ component" evidence="8">
    <location>
        <begin position="34"/>
        <end position="162"/>
    </location>
</feature>
<dbReference type="Pfam" id="PF04290">
    <property type="entry name" value="DctQ"/>
    <property type="match status" value="1"/>
</dbReference>
<feature type="transmembrane region" description="Helical" evidence="7">
    <location>
        <begin position="21"/>
        <end position="41"/>
    </location>
</feature>
<comment type="subunit">
    <text evidence="7">The complex comprises the extracytoplasmic solute receptor protein and the two transmembrane proteins.</text>
</comment>
<evidence type="ECO:0000313" key="10">
    <source>
        <dbReference type="Proteomes" id="UP000675940"/>
    </source>
</evidence>
<dbReference type="EMBL" id="JAGISH010000007">
    <property type="protein sequence ID" value="MBP0483506.1"/>
    <property type="molecule type" value="Genomic_DNA"/>
</dbReference>
<keyword evidence="4 7" id="KW-0812">Transmembrane</keyword>
<keyword evidence="3" id="KW-1003">Cell membrane</keyword>
<keyword evidence="7" id="KW-0997">Cell inner membrane</keyword>
<keyword evidence="10" id="KW-1185">Reference proteome</keyword>
<organism evidence="9 10">
    <name type="scientific">Sagittula salina</name>
    <dbReference type="NCBI Taxonomy" id="2820268"/>
    <lineage>
        <taxon>Bacteria</taxon>
        <taxon>Pseudomonadati</taxon>
        <taxon>Pseudomonadota</taxon>
        <taxon>Alphaproteobacteria</taxon>
        <taxon>Rhodobacterales</taxon>
        <taxon>Roseobacteraceae</taxon>
        <taxon>Sagittula</taxon>
    </lineage>
</organism>
<protein>
    <recommendedName>
        <fullName evidence="7">TRAP transporter small permease protein</fullName>
    </recommendedName>
</protein>
<feature type="transmembrane region" description="Helical" evidence="7">
    <location>
        <begin position="136"/>
        <end position="165"/>
    </location>
</feature>
<reference evidence="9" key="1">
    <citation type="submission" date="2021-03" db="EMBL/GenBank/DDBJ databases">
        <title>Sagittula salina sp. nov. strain M10.9X isolated from the marine waste.</title>
        <authorList>
            <person name="Satari L."/>
            <person name="Molina-Menor E."/>
            <person name="Vidal-Verdu A."/>
            <person name="Pascual J."/>
            <person name="Pereto J."/>
            <person name="Porcar M."/>
        </authorList>
    </citation>
    <scope>NUCLEOTIDE SEQUENCE</scope>
    <source>
        <strain evidence="9">M10.9X</strain>
    </source>
</reference>
<evidence type="ECO:0000256" key="2">
    <source>
        <dbReference type="ARBA" id="ARBA00022448"/>
    </source>
</evidence>
<dbReference type="InterPro" id="IPR055348">
    <property type="entry name" value="DctQ"/>
</dbReference>
<evidence type="ECO:0000259" key="8">
    <source>
        <dbReference type="Pfam" id="PF04290"/>
    </source>
</evidence>
<keyword evidence="6 7" id="KW-0472">Membrane</keyword>
<evidence type="ECO:0000256" key="7">
    <source>
        <dbReference type="RuleBase" id="RU369079"/>
    </source>
</evidence>
<dbReference type="GO" id="GO:0022857">
    <property type="term" value="F:transmembrane transporter activity"/>
    <property type="evidence" value="ECO:0007669"/>
    <property type="project" value="UniProtKB-UniRule"/>
</dbReference>
<keyword evidence="2 7" id="KW-0813">Transport</keyword>
<evidence type="ECO:0000256" key="3">
    <source>
        <dbReference type="ARBA" id="ARBA00022475"/>
    </source>
</evidence>
<evidence type="ECO:0000256" key="5">
    <source>
        <dbReference type="ARBA" id="ARBA00022989"/>
    </source>
</evidence>
<comment type="subcellular location">
    <subcellularLocation>
        <location evidence="7">Cell inner membrane</location>
        <topology evidence="7">Multi-pass membrane protein</topology>
    </subcellularLocation>
    <subcellularLocation>
        <location evidence="1">Cell membrane</location>
        <topology evidence="1">Multi-pass membrane protein</topology>
    </subcellularLocation>
</comment>
<gene>
    <name evidence="9" type="ORF">J5474_13525</name>
</gene>
<keyword evidence="5 7" id="KW-1133">Transmembrane helix</keyword>
<feature type="transmembrane region" description="Helical" evidence="7">
    <location>
        <begin position="61"/>
        <end position="81"/>
    </location>
</feature>
<accession>A0A940ML50</accession>
<evidence type="ECO:0000256" key="1">
    <source>
        <dbReference type="ARBA" id="ARBA00004651"/>
    </source>
</evidence>
<evidence type="ECO:0000256" key="6">
    <source>
        <dbReference type="ARBA" id="ARBA00023136"/>
    </source>
</evidence>
<comment type="similarity">
    <text evidence="7">Belongs to the TRAP transporter small permease family.</text>
</comment>
<feature type="transmembrane region" description="Helical" evidence="7">
    <location>
        <begin position="93"/>
        <end position="116"/>
    </location>
</feature>
<proteinExistence type="inferred from homology"/>
<comment type="function">
    <text evidence="7">Part of the tripartite ATP-independent periplasmic (TRAP) transport system.</text>
</comment>
<dbReference type="AlphaFoldDB" id="A0A940ML50"/>
<dbReference type="GO" id="GO:0005886">
    <property type="term" value="C:plasma membrane"/>
    <property type="evidence" value="ECO:0007669"/>
    <property type="project" value="UniProtKB-SubCell"/>
</dbReference>
<name>A0A940ML50_9RHOB</name>
<evidence type="ECO:0000256" key="4">
    <source>
        <dbReference type="ARBA" id="ARBA00022692"/>
    </source>
</evidence>
<dbReference type="RefSeq" id="WP_209361447.1">
    <property type="nucleotide sequence ID" value="NZ_JAGISH010000007.1"/>
</dbReference>
<evidence type="ECO:0000313" key="9">
    <source>
        <dbReference type="EMBL" id="MBP0483506.1"/>
    </source>
</evidence>
<dbReference type="Proteomes" id="UP000675940">
    <property type="component" value="Unassembled WGS sequence"/>
</dbReference>